<dbReference type="SUPFAM" id="SSF57903">
    <property type="entry name" value="FYVE/PHD zinc finger"/>
    <property type="match status" value="2"/>
</dbReference>
<feature type="compositionally biased region" description="Polar residues" evidence="12">
    <location>
        <begin position="291"/>
        <end position="304"/>
    </location>
</feature>
<keyword evidence="8" id="KW-0832">Ubl conjugation</keyword>
<dbReference type="Proteomes" id="UP001627154">
    <property type="component" value="Unassembled WGS sequence"/>
</dbReference>
<evidence type="ECO:0000256" key="12">
    <source>
        <dbReference type="SAM" id="MobiDB-lite"/>
    </source>
</evidence>
<evidence type="ECO:0000256" key="6">
    <source>
        <dbReference type="ARBA" id="ARBA00022771"/>
    </source>
</evidence>
<feature type="domain" description="PHD-type" evidence="13">
    <location>
        <begin position="411"/>
        <end position="462"/>
    </location>
</feature>
<keyword evidence="9" id="KW-0156">Chromatin regulator</keyword>
<proteinExistence type="predicted"/>
<dbReference type="InterPro" id="IPR048589">
    <property type="entry name" value="SAMD1-like_WH"/>
</dbReference>
<dbReference type="AlphaFoldDB" id="A0ABD2VWL2"/>
<organism evidence="15 16">
    <name type="scientific">Trichogramma kaykai</name>
    <dbReference type="NCBI Taxonomy" id="54128"/>
    <lineage>
        <taxon>Eukaryota</taxon>
        <taxon>Metazoa</taxon>
        <taxon>Ecdysozoa</taxon>
        <taxon>Arthropoda</taxon>
        <taxon>Hexapoda</taxon>
        <taxon>Insecta</taxon>
        <taxon>Pterygota</taxon>
        <taxon>Neoptera</taxon>
        <taxon>Endopterygota</taxon>
        <taxon>Hymenoptera</taxon>
        <taxon>Apocrita</taxon>
        <taxon>Proctotrupomorpha</taxon>
        <taxon>Chalcidoidea</taxon>
        <taxon>Trichogrammatidae</taxon>
        <taxon>Trichogramma</taxon>
    </lineage>
</organism>
<feature type="compositionally biased region" description="Basic and acidic residues" evidence="12">
    <location>
        <begin position="310"/>
        <end position="321"/>
    </location>
</feature>
<dbReference type="Pfam" id="PF00628">
    <property type="entry name" value="PHD"/>
    <property type="match status" value="1"/>
</dbReference>
<dbReference type="InterPro" id="IPR011011">
    <property type="entry name" value="Znf_FYVE_PHD"/>
</dbReference>
<dbReference type="PROSITE" id="PS52014">
    <property type="entry name" value="SAMD1_WH"/>
    <property type="match status" value="1"/>
</dbReference>
<evidence type="ECO:0000256" key="11">
    <source>
        <dbReference type="PROSITE-ProRule" id="PRU00146"/>
    </source>
</evidence>
<feature type="domain" description="PHD-type" evidence="13">
    <location>
        <begin position="459"/>
        <end position="508"/>
    </location>
</feature>
<evidence type="ECO:0000256" key="5">
    <source>
        <dbReference type="ARBA" id="ARBA00022723"/>
    </source>
</evidence>
<evidence type="ECO:0000256" key="7">
    <source>
        <dbReference type="ARBA" id="ARBA00022833"/>
    </source>
</evidence>
<dbReference type="SUPFAM" id="SSF47769">
    <property type="entry name" value="SAM/Pointed domain"/>
    <property type="match status" value="1"/>
</dbReference>
<dbReference type="InterPro" id="IPR019787">
    <property type="entry name" value="Znf_PHD-finger"/>
</dbReference>
<keyword evidence="2" id="KW-0678">Repressor</keyword>
<dbReference type="EMBL" id="JBJJXI010000166">
    <property type="protein sequence ID" value="KAL3384915.1"/>
    <property type="molecule type" value="Genomic_DNA"/>
</dbReference>
<dbReference type="InterPro" id="IPR001965">
    <property type="entry name" value="Znf_PHD"/>
</dbReference>
<dbReference type="SMART" id="SM00249">
    <property type="entry name" value="PHD"/>
    <property type="match status" value="2"/>
</dbReference>
<evidence type="ECO:0000256" key="10">
    <source>
        <dbReference type="ARBA" id="ARBA00023242"/>
    </source>
</evidence>
<name>A0ABD2VWL2_9HYME</name>
<dbReference type="InterPro" id="IPR013761">
    <property type="entry name" value="SAM/pointed_sf"/>
</dbReference>
<evidence type="ECO:0000256" key="9">
    <source>
        <dbReference type="ARBA" id="ARBA00022853"/>
    </source>
</evidence>
<evidence type="ECO:0000313" key="15">
    <source>
        <dbReference type="EMBL" id="KAL3384915.1"/>
    </source>
</evidence>
<evidence type="ECO:0000259" key="13">
    <source>
        <dbReference type="PROSITE" id="PS50016"/>
    </source>
</evidence>
<keyword evidence="16" id="KW-1185">Reference proteome</keyword>
<keyword evidence="3" id="KW-1017">Isopeptide bond</keyword>
<keyword evidence="6 11" id="KW-0863">Zinc-finger</keyword>
<dbReference type="PANTHER" id="PTHR12247">
    <property type="entry name" value="POLYCOMB GROUP PROTEIN"/>
    <property type="match status" value="1"/>
</dbReference>
<feature type="domain" description="SAMD1-like winged helix (WH)" evidence="14">
    <location>
        <begin position="31"/>
        <end position="107"/>
    </location>
</feature>
<keyword evidence="5" id="KW-0479">Metal-binding</keyword>
<evidence type="ECO:0000256" key="4">
    <source>
        <dbReference type="ARBA" id="ARBA00022553"/>
    </source>
</evidence>
<dbReference type="CDD" id="cd15489">
    <property type="entry name" value="PHD_SF"/>
    <property type="match status" value="2"/>
</dbReference>
<comment type="subcellular location">
    <subcellularLocation>
        <location evidence="1">Nucleus</location>
    </subcellularLocation>
</comment>
<keyword evidence="4" id="KW-0597">Phosphoprotein</keyword>
<dbReference type="InterPro" id="IPR013083">
    <property type="entry name" value="Znf_RING/FYVE/PHD"/>
</dbReference>
<evidence type="ECO:0000259" key="14">
    <source>
        <dbReference type="PROSITE" id="PS52014"/>
    </source>
</evidence>
<feature type="region of interest" description="Disordered" evidence="12">
    <location>
        <begin position="291"/>
        <end position="322"/>
    </location>
</feature>
<accession>A0ABD2VWL2</accession>
<reference evidence="15 16" key="1">
    <citation type="journal article" date="2024" name="bioRxiv">
        <title>A reference genome for Trichogramma kaykai: A tiny desert-dwelling parasitoid wasp with competing sex-ratio distorters.</title>
        <authorList>
            <person name="Culotta J."/>
            <person name="Lindsey A.R."/>
        </authorList>
    </citation>
    <scope>NUCLEOTIDE SEQUENCE [LARGE SCALE GENOMIC DNA]</scope>
    <source>
        <strain evidence="15 16">KSX58</strain>
    </source>
</reference>
<dbReference type="Gene3D" id="1.10.150.50">
    <property type="entry name" value="Transcription Factor, Ets-1"/>
    <property type="match status" value="1"/>
</dbReference>
<evidence type="ECO:0000256" key="8">
    <source>
        <dbReference type="ARBA" id="ARBA00022843"/>
    </source>
</evidence>
<feature type="compositionally biased region" description="Basic residues" evidence="12">
    <location>
        <begin position="14"/>
        <end position="23"/>
    </location>
</feature>
<gene>
    <name evidence="15" type="ORF">TKK_019320</name>
</gene>
<feature type="region of interest" description="Disordered" evidence="12">
    <location>
        <begin position="1"/>
        <end position="37"/>
    </location>
</feature>
<comment type="caution">
    <text evidence="15">The sequence shown here is derived from an EMBL/GenBank/DDBJ whole genome shotgun (WGS) entry which is preliminary data.</text>
</comment>
<dbReference type="GO" id="GO:0006325">
    <property type="term" value="P:chromatin organization"/>
    <property type="evidence" value="ECO:0007669"/>
    <property type="project" value="UniProtKB-KW"/>
</dbReference>
<dbReference type="PANTHER" id="PTHR12247:SF139">
    <property type="entry name" value="ATHERIN-RELATED"/>
    <property type="match status" value="1"/>
</dbReference>
<dbReference type="Pfam" id="PF21524">
    <property type="entry name" value="SAMD1_WH"/>
    <property type="match status" value="1"/>
</dbReference>
<dbReference type="GO" id="GO:0005634">
    <property type="term" value="C:nucleus"/>
    <property type="evidence" value="ECO:0007669"/>
    <property type="project" value="UniProtKB-SubCell"/>
</dbReference>
<evidence type="ECO:0008006" key="17">
    <source>
        <dbReference type="Google" id="ProtNLM"/>
    </source>
</evidence>
<dbReference type="Gene3D" id="3.30.40.10">
    <property type="entry name" value="Zinc/RING finger domain, C3HC4 (zinc finger)"/>
    <property type="match status" value="2"/>
</dbReference>
<evidence type="ECO:0000313" key="16">
    <source>
        <dbReference type="Proteomes" id="UP001627154"/>
    </source>
</evidence>
<evidence type="ECO:0000256" key="1">
    <source>
        <dbReference type="ARBA" id="ARBA00004123"/>
    </source>
</evidence>
<protein>
    <recommendedName>
        <fullName evidence="17">PHD-type domain-containing protein</fullName>
    </recommendedName>
</protein>
<dbReference type="PROSITE" id="PS50016">
    <property type="entry name" value="ZF_PHD_2"/>
    <property type="match status" value="2"/>
</dbReference>
<dbReference type="InterPro" id="IPR050548">
    <property type="entry name" value="PcG_chromatin_remod_factors"/>
</dbReference>
<sequence length="636" mass="72468">MPSHMAMRRDPAQKLHKVKKRKDQQHPVSDGPEIPGVPYGRKLLRSIDLLRRRKARPDQNRLIGFMLRTHKIDGPDTMKTIRKLIELEEVIEVNYKGSISYRNASNWSRLPLYKNRPEGFRKDKINSTTVSQAFSELVLEEPDYLNTGIPAPRLIDHLLNGHSNPTTHRMVEDFLKKEVSEGNFKNLSNGNYLLVGSTNMSGGSVTISTSVPEPMEILNIARDGNLFDGLSSNGSHNDNAVSDTNSIMKKEDCIEIILGKNLMNGGKDVSFEVNNESGNLIVNTHSKENIENTNCQDNNTNSTVRRSKAERKQKLQVRSDDSQDMFDLLTDNNDDHKEEFISSGTPSPTSDINNTNSFRAARRQVRVKKVFDPSDNLVVKKKRGRQPKNASIVQENRETVIQPQIKEPSKDKYCHFCSSDKPESLVECKDCTTKVHLSCALPSKKMNKRAFIDWRCERCKMCEICHETAESGTLVSCCKCDSASHIKCLSEKKGLKGSKWRCQDCRPKQQSSILEKVSKSSDSSAQDFTEHFKAEIKAISNGQKVQTANDETPKIDPNIPDVSKWKVDEIYHFFFRHFPLHAHVFKDHEIDGPALLLLERKKILENLNLRLGPALKIYKQIVLLQARYDDHKLYWR</sequence>
<dbReference type="GO" id="GO:0008270">
    <property type="term" value="F:zinc ion binding"/>
    <property type="evidence" value="ECO:0007669"/>
    <property type="project" value="UniProtKB-KW"/>
</dbReference>
<evidence type="ECO:0000256" key="3">
    <source>
        <dbReference type="ARBA" id="ARBA00022499"/>
    </source>
</evidence>
<keyword evidence="7" id="KW-0862">Zinc</keyword>
<keyword evidence="10" id="KW-0539">Nucleus</keyword>
<evidence type="ECO:0000256" key="2">
    <source>
        <dbReference type="ARBA" id="ARBA00022491"/>
    </source>
</evidence>